<dbReference type="InterPro" id="IPR028978">
    <property type="entry name" value="Chorismate_lyase_/UTRA_dom_sf"/>
</dbReference>
<dbReference type="SMART" id="SM00345">
    <property type="entry name" value="HTH_GNTR"/>
    <property type="match status" value="1"/>
</dbReference>
<dbReference type="RefSeq" id="WP_346784228.1">
    <property type="nucleotide sequence ID" value="NZ_JBDLBR010000002.1"/>
</dbReference>
<dbReference type="Pfam" id="PF00392">
    <property type="entry name" value="GntR"/>
    <property type="match status" value="1"/>
</dbReference>
<dbReference type="PANTHER" id="PTHR44846:SF10">
    <property type="entry name" value="TRANSCRIPTIONAL REGULATOR-RELATED"/>
    <property type="match status" value="1"/>
</dbReference>
<dbReference type="SUPFAM" id="SSF46785">
    <property type="entry name" value="Winged helix' DNA-binding domain"/>
    <property type="match status" value="1"/>
</dbReference>
<keyword evidence="7" id="KW-1185">Reference proteome</keyword>
<evidence type="ECO:0000256" key="1">
    <source>
        <dbReference type="ARBA" id="ARBA00023015"/>
    </source>
</evidence>
<evidence type="ECO:0000259" key="5">
    <source>
        <dbReference type="PROSITE" id="PS50949"/>
    </source>
</evidence>
<dbReference type="InterPro" id="IPR050679">
    <property type="entry name" value="Bact_HTH_transcr_reg"/>
</dbReference>
<evidence type="ECO:0000256" key="3">
    <source>
        <dbReference type="ARBA" id="ARBA00023163"/>
    </source>
</evidence>
<reference evidence="6 7" key="1">
    <citation type="submission" date="2024-05" db="EMBL/GenBank/DDBJ databases">
        <authorList>
            <person name="Park S."/>
        </authorList>
    </citation>
    <scope>NUCLEOTIDE SEQUENCE [LARGE SCALE GENOMIC DNA]</scope>
    <source>
        <strain evidence="6 7">DGU5</strain>
    </source>
</reference>
<feature type="region of interest" description="Disordered" evidence="4">
    <location>
        <begin position="1"/>
        <end position="20"/>
    </location>
</feature>
<comment type="caution">
    <text evidence="6">The sequence shown here is derived from an EMBL/GenBank/DDBJ whole genome shotgun (WGS) entry which is preliminary data.</text>
</comment>
<dbReference type="EMBL" id="JBDLBR010000002">
    <property type="protein sequence ID" value="MEN7536778.1"/>
    <property type="molecule type" value="Genomic_DNA"/>
</dbReference>
<proteinExistence type="predicted"/>
<dbReference type="InterPro" id="IPR000524">
    <property type="entry name" value="Tscrpt_reg_HTH_GntR"/>
</dbReference>
<evidence type="ECO:0000256" key="4">
    <source>
        <dbReference type="SAM" id="MobiDB-lite"/>
    </source>
</evidence>
<dbReference type="PANTHER" id="PTHR44846">
    <property type="entry name" value="MANNOSYL-D-GLYCERATE TRANSPORT/METABOLISM SYSTEM REPRESSOR MNGR-RELATED"/>
    <property type="match status" value="1"/>
</dbReference>
<dbReference type="Proteomes" id="UP001484535">
    <property type="component" value="Unassembled WGS sequence"/>
</dbReference>
<dbReference type="SUPFAM" id="SSF64288">
    <property type="entry name" value="Chorismate lyase-like"/>
    <property type="match status" value="1"/>
</dbReference>
<gene>
    <name evidence="6" type="ORF">ABDJ38_06300</name>
</gene>
<accession>A0ABV0CV92</accession>
<dbReference type="PROSITE" id="PS50949">
    <property type="entry name" value="HTH_GNTR"/>
    <property type="match status" value="1"/>
</dbReference>
<dbReference type="InterPro" id="IPR036388">
    <property type="entry name" value="WH-like_DNA-bd_sf"/>
</dbReference>
<protein>
    <submittedName>
        <fullName evidence="6">UTRA domain-containing protein</fullName>
    </submittedName>
</protein>
<evidence type="ECO:0000256" key="2">
    <source>
        <dbReference type="ARBA" id="ARBA00023125"/>
    </source>
</evidence>
<dbReference type="InterPro" id="IPR036390">
    <property type="entry name" value="WH_DNA-bd_sf"/>
</dbReference>
<name>A0ABV0CV92_9SPHN</name>
<feature type="domain" description="HTH gntR-type" evidence="5">
    <location>
        <begin position="18"/>
        <end position="86"/>
    </location>
</feature>
<keyword evidence="2" id="KW-0238">DNA-binding</keyword>
<dbReference type="Gene3D" id="3.40.1410.10">
    <property type="entry name" value="Chorismate lyase-like"/>
    <property type="match status" value="1"/>
</dbReference>
<dbReference type="PRINTS" id="PR00035">
    <property type="entry name" value="HTHGNTR"/>
</dbReference>
<dbReference type="CDD" id="cd07377">
    <property type="entry name" value="WHTH_GntR"/>
    <property type="match status" value="1"/>
</dbReference>
<organism evidence="6 7">
    <name type="scientific">Aurantiacibacter flavus</name>
    <dbReference type="NCBI Taxonomy" id="3145232"/>
    <lineage>
        <taxon>Bacteria</taxon>
        <taxon>Pseudomonadati</taxon>
        <taxon>Pseudomonadota</taxon>
        <taxon>Alphaproteobacteria</taxon>
        <taxon>Sphingomonadales</taxon>
        <taxon>Erythrobacteraceae</taxon>
        <taxon>Aurantiacibacter</taxon>
    </lineage>
</organism>
<dbReference type="InterPro" id="IPR011663">
    <property type="entry name" value="UTRA"/>
</dbReference>
<dbReference type="Pfam" id="PF07702">
    <property type="entry name" value="UTRA"/>
    <property type="match status" value="1"/>
</dbReference>
<evidence type="ECO:0000313" key="7">
    <source>
        <dbReference type="Proteomes" id="UP001484535"/>
    </source>
</evidence>
<keyword evidence="3" id="KW-0804">Transcription</keyword>
<evidence type="ECO:0000313" key="6">
    <source>
        <dbReference type="EMBL" id="MEN7536778.1"/>
    </source>
</evidence>
<dbReference type="Gene3D" id="1.10.10.10">
    <property type="entry name" value="Winged helix-like DNA-binding domain superfamily/Winged helix DNA-binding domain"/>
    <property type="match status" value="1"/>
</dbReference>
<sequence>MEKAADTNGTGPTESAESRQYLGLRDGIASRISTGDLKPGDKLPSERQLQGEFGLARGTIREALFLLEAEGAIFRRDRSGWYVSPPPVVYDPTRWEGFMSYVEAQGRVPTTFTISTATIPADPLLSDIFSRPLGAPLHHIRRLRSVDGRAVLVEKLVVDAAITPGLLDFDLNTSLTAILKRNFGITVARNQISMQPCALTGDEAVDLRQKSGLPGLALQRVSYDGHGRVVEYDHEYWRHDAVQITVDLRVR</sequence>
<dbReference type="SMART" id="SM00866">
    <property type="entry name" value="UTRA"/>
    <property type="match status" value="1"/>
</dbReference>
<keyword evidence="1" id="KW-0805">Transcription regulation</keyword>